<organism evidence="1 2">
    <name type="scientific">Acetobacterium bakii</name>
    <dbReference type="NCBI Taxonomy" id="52689"/>
    <lineage>
        <taxon>Bacteria</taxon>
        <taxon>Bacillati</taxon>
        <taxon>Bacillota</taxon>
        <taxon>Clostridia</taxon>
        <taxon>Eubacteriales</taxon>
        <taxon>Eubacteriaceae</taxon>
        <taxon>Acetobacterium</taxon>
    </lineage>
</organism>
<reference evidence="2" key="1">
    <citation type="submission" date="2015-07" db="EMBL/GenBank/DDBJ databases">
        <title>Draft genome sequence of Acetobacterium bakii DSM 8293, a potential psychrophilic chemical producer through syngas fermentation.</title>
        <authorList>
            <person name="Song Y."/>
            <person name="Hwang S."/>
            <person name="Cho B.-K."/>
        </authorList>
    </citation>
    <scope>NUCLEOTIDE SEQUENCE [LARGE SCALE GENOMIC DNA]</scope>
    <source>
        <strain evidence="2">DSM 8239</strain>
    </source>
</reference>
<dbReference type="STRING" id="52689.AKG39_12185"/>
<evidence type="ECO:0000313" key="2">
    <source>
        <dbReference type="Proteomes" id="UP000036873"/>
    </source>
</evidence>
<dbReference type="OrthoDB" id="9763644at2"/>
<gene>
    <name evidence="1" type="ORF">AKG39_12185</name>
</gene>
<proteinExistence type="predicted"/>
<dbReference type="AlphaFoldDB" id="A0A0L6TYP4"/>
<name>A0A0L6TYP4_9FIRM</name>
<dbReference type="InterPro" id="IPR025048">
    <property type="entry name" value="DUF3987"/>
</dbReference>
<sequence>MADNNGKLSVISAEGGFFDTLAGKYSNTVSIDTTLKAHCGDPIRVDRRGRPPEYIPAPTLTILLAVQSNVIEGMFDNGTFKDRGLTARFLYCKPNSMVGHRGFDTVPVQPVYETAYNI</sequence>
<dbReference type="Pfam" id="PF13148">
    <property type="entry name" value="DUF3987"/>
    <property type="match status" value="1"/>
</dbReference>
<keyword evidence="2" id="KW-1185">Reference proteome</keyword>
<evidence type="ECO:0000313" key="1">
    <source>
        <dbReference type="EMBL" id="KNZ41374.1"/>
    </source>
</evidence>
<dbReference type="EMBL" id="LGYO01000031">
    <property type="protein sequence ID" value="KNZ41374.1"/>
    <property type="molecule type" value="Genomic_DNA"/>
</dbReference>
<protein>
    <submittedName>
        <fullName evidence="1">Uncharacterized protein</fullName>
    </submittedName>
</protein>
<accession>A0A0L6TYP4</accession>
<comment type="caution">
    <text evidence="1">The sequence shown here is derived from an EMBL/GenBank/DDBJ whole genome shotgun (WGS) entry which is preliminary data.</text>
</comment>
<dbReference type="Proteomes" id="UP000036873">
    <property type="component" value="Unassembled WGS sequence"/>
</dbReference>